<feature type="compositionally biased region" description="Basic and acidic residues" evidence="1">
    <location>
        <begin position="133"/>
        <end position="145"/>
    </location>
</feature>
<comment type="caution">
    <text evidence="2">The sequence shown here is derived from an EMBL/GenBank/DDBJ whole genome shotgun (WGS) entry which is preliminary data.</text>
</comment>
<feature type="region of interest" description="Disordered" evidence="1">
    <location>
        <begin position="50"/>
        <end position="102"/>
    </location>
</feature>
<dbReference type="EMBL" id="JANPWB010000009">
    <property type="protein sequence ID" value="KAJ1151692.1"/>
    <property type="molecule type" value="Genomic_DNA"/>
</dbReference>
<evidence type="ECO:0000313" key="3">
    <source>
        <dbReference type="Proteomes" id="UP001066276"/>
    </source>
</evidence>
<sequence length="209" mass="23053">MVAPTPTSAPGLERLPASAHQAFQCLSISGVPLRPPGSQLCLSASALRSLGQRPRRPRVQNGRRSVLRSSVQRRGTLENGGIDPGRRCEKSDNTQNTKNGWKAMEMEGSERGLPVLEGEDEIRSSVSGYIKGLRKEPADNQKETNAEGISEESSETSQQDKATTARIQNCGLRQVLNTTLRVFGGWLLVRRHLWAFNRILLFFSVSSLR</sequence>
<dbReference type="AlphaFoldDB" id="A0AAV7RGC3"/>
<dbReference type="Proteomes" id="UP001066276">
    <property type="component" value="Chromosome 5"/>
</dbReference>
<proteinExistence type="predicted"/>
<feature type="compositionally biased region" description="Low complexity" evidence="1">
    <location>
        <begin position="59"/>
        <end position="74"/>
    </location>
</feature>
<accession>A0AAV7RGC3</accession>
<keyword evidence="3" id="KW-1185">Reference proteome</keyword>
<organism evidence="2 3">
    <name type="scientific">Pleurodeles waltl</name>
    <name type="common">Iberian ribbed newt</name>
    <dbReference type="NCBI Taxonomy" id="8319"/>
    <lineage>
        <taxon>Eukaryota</taxon>
        <taxon>Metazoa</taxon>
        <taxon>Chordata</taxon>
        <taxon>Craniata</taxon>
        <taxon>Vertebrata</taxon>
        <taxon>Euteleostomi</taxon>
        <taxon>Amphibia</taxon>
        <taxon>Batrachia</taxon>
        <taxon>Caudata</taxon>
        <taxon>Salamandroidea</taxon>
        <taxon>Salamandridae</taxon>
        <taxon>Pleurodelinae</taxon>
        <taxon>Pleurodeles</taxon>
    </lineage>
</organism>
<protein>
    <submittedName>
        <fullName evidence="2">Uncharacterized protein</fullName>
    </submittedName>
</protein>
<evidence type="ECO:0000256" key="1">
    <source>
        <dbReference type="SAM" id="MobiDB-lite"/>
    </source>
</evidence>
<reference evidence="2" key="1">
    <citation type="journal article" date="2022" name="bioRxiv">
        <title>Sequencing and chromosome-scale assembly of the giantPleurodeles waltlgenome.</title>
        <authorList>
            <person name="Brown T."/>
            <person name="Elewa A."/>
            <person name="Iarovenko S."/>
            <person name="Subramanian E."/>
            <person name="Araus A.J."/>
            <person name="Petzold A."/>
            <person name="Susuki M."/>
            <person name="Suzuki K.-i.T."/>
            <person name="Hayashi T."/>
            <person name="Toyoda A."/>
            <person name="Oliveira C."/>
            <person name="Osipova E."/>
            <person name="Leigh N.D."/>
            <person name="Simon A."/>
            <person name="Yun M.H."/>
        </authorList>
    </citation>
    <scope>NUCLEOTIDE SEQUENCE</scope>
    <source>
        <strain evidence="2">20211129_DDA</strain>
        <tissue evidence="2">Liver</tissue>
    </source>
</reference>
<feature type="region of interest" description="Disordered" evidence="1">
    <location>
        <begin position="132"/>
        <end position="162"/>
    </location>
</feature>
<gene>
    <name evidence="2" type="ORF">NDU88_004472</name>
</gene>
<evidence type="ECO:0000313" key="2">
    <source>
        <dbReference type="EMBL" id="KAJ1151692.1"/>
    </source>
</evidence>
<name>A0AAV7RGC3_PLEWA</name>